<dbReference type="AlphaFoldDB" id="A0A7R9FTT6"/>
<dbReference type="Pfam" id="PF04371">
    <property type="entry name" value="PAD_porph"/>
    <property type="match status" value="1"/>
</dbReference>
<dbReference type="EMBL" id="LR913678">
    <property type="protein sequence ID" value="CAD7254907.1"/>
    <property type="molecule type" value="Genomic_DNA"/>
</dbReference>
<sequence>MAKVKVGLVQMTCVKDVAQNMARAIQGIRDAAKDGAQIICLQELFTSLYFCDVEDHENFKLAESIPGTSTEILSPIAKELGVVIIASLFEKRTEGLYHNTTAVIDADGAYLGKYRKMHIPDDPAFYEKFYFTPGDLGYKVFQTKFAKIGVLICWDQWYPEGARITALMGAEILFFPTAIGWATSQDEATNEEQYNAWQTIQRSHAVANGVHVVSVNRVGFEQDGAMKFWGGSFVSNPFGKLLYLASHDKEETRVVELDLKQTDYYRTHWPFLRDRRIDRLHFPAEFAPQEAMWLSWPHKEASWPGKIDSIYPVYAKFIGLIAVAQKVRINVADEVMKAFAEKHLLAVNGNLNNVEFYFNPTNDAWCRDHGPAFVVNYAEKKKSIVDWGYNAWGGKYPPFDLDDVVPTRIAKEFGLDVFHPGIVMEGGSVEFNGKGTLLTTTACLLNKNRNPHLSQNQIEQYLVDYYGVEHFLWLGDG</sequence>
<dbReference type="InterPro" id="IPR007466">
    <property type="entry name" value="Peptidyl-Arg-deiminase_porph"/>
</dbReference>
<dbReference type="SUPFAM" id="SSF56317">
    <property type="entry name" value="Carbon-nitrogen hydrolase"/>
    <property type="match status" value="1"/>
</dbReference>
<keyword evidence="4" id="KW-1185">Reference proteome</keyword>
<dbReference type="GO" id="GO:0033388">
    <property type="term" value="P:putrescine biosynthetic process from arginine"/>
    <property type="evidence" value="ECO:0007669"/>
    <property type="project" value="TreeGrafter"/>
</dbReference>
<dbReference type="PANTHER" id="PTHR43674">
    <property type="entry name" value="NITRILASE C965.09-RELATED"/>
    <property type="match status" value="1"/>
</dbReference>
<dbReference type="InterPro" id="IPR003010">
    <property type="entry name" value="C-N_Hydrolase"/>
</dbReference>
<protein>
    <recommendedName>
        <fullName evidence="2">CN hydrolase domain-containing protein</fullName>
    </recommendedName>
</protein>
<dbReference type="PROSITE" id="PS50263">
    <property type="entry name" value="CN_HYDROLASE"/>
    <property type="match status" value="1"/>
</dbReference>
<evidence type="ECO:0000313" key="4">
    <source>
        <dbReference type="Proteomes" id="UP000677054"/>
    </source>
</evidence>
<evidence type="ECO:0000259" key="2">
    <source>
        <dbReference type="PROSITE" id="PS50263"/>
    </source>
</evidence>
<dbReference type="InterPro" id="IPR050345">
    <property type="entry name" value="Aliph_Amidase/BUP"/>
</dbReference>
<dbReference type="GO" id="GO:0050126">
    <property type="term" value="F:N-carbamoylputrescine amidase activity"/>
    <property type="evidence" value="ECO:0007669"/>
    <property type="project" value="TreeGrafter"/>
</dbReference>
<name>A0A7R9FTT6_9CRUS</name>
<dbReference type="Proteomes" id="UP000677054">
    <property type="component" value="Unassembled WGS sequence"/>
</dbReference>
<dbReference type="EMBL" id="CAJPEV010014160">
    <property type="protein sequence ID" value="CAG0906898.1"/>
    <property type="molecule type" value="Genomic_DNA"/>
</dbReference>
<accession>A0A7R9FTT6</accession>
<evidence type="ECO:0000256" key="1">
    <source>
        <dbReference type="ARBA" id="ARBA00022801"/>
    </source>
</evidence>
<gene>
    <name evidence="3" type="ORF">DSTB1V02_LOCUS14653</name>
</gene>
<dbReference type="OrthoDB" id="8300047at2759"/>
<reference evidence="3" key="1">
    <citation type="submission" date="2020-11" db="EMBL/GenBank/DDBJ databases">
        <authorList>
            <person name="Tran Van P."/>
        </authorList>
    </citation>
    <scope>NUCLEOTIDE SEQUENCE</scope>
</reference>
<dbReference type="Gene3D" id="3.60.110.10">
    <property type="entry name" value="Carbon-nitrogen hydrolase"/>
    <property type="match status" value="1"/>
</dbReference>
<feature type="domain" description="CN hydrolase" evidence="2">
    <location>
        <begin position="4"/>
        <end position="259"/>
    </location>
</feature>
<dbReference type="Gene3D" id="3.75.10.10">
    <property type="entry name" value="L-arginine/glycine Amidinotransferase, Chain A"/>
    <property type="match status" value="1"/>
</dbReference>
<dbReference type="Pfam" id="PF00795">
    <property type="entry name" value="CN_hydrolase"/>
    <property type="match status" value="1"/>
</dbReference>
<dbReference type="CDD" id="cd07573">
    <property type="entry name" value="CPA"/>
    <property type="match status" value="1"/>
</dbReference>
<dbReference type="GO" id="GO:0004668">
    <property type="term" value="F:protein-arginine deiminase activity"/>
    <property type="evidence" value="ECO:0007669"/>
    <property type="project" value="InterPro"/>
</dbReference>
<proteinExistence type="predicted"/>
<organism evidence="3">
    <name type="scientific">Darwinula stevensoni</name>
    <dbReference type="NCBI Taxonomy" id="69355"/>
    <lineage>
        <taxon>Eukaryota</taxon>
        <taxon>Metazoa</taxon>
        <taxon>Ecdysozoa</taxon>
        <taxon>Arthropoda</taxon>
        <taxon>Crustacea</taxon>
        <taxon>Oligostraca</taxon>
        <taxon>Ostracoda</taxon>
        <taxon>Podocopa</taxon>
        <taxon>Podocopida</taxon>
        <taxon>Darwinulocopina</taxon>
        <taxon>Darwinuloidea</taxon>
        <taxon>Darwinulidae</taxon>
        <taxon>Darwinula</taxon>
    </lineage>
</organism>
<evidence type="ECO:0000313" key="3">
    <source>
        <dbReference type="EMBL" id="CAD7254907.1"/>
    </source>
</evidence>
<keyword evidence="1" id="KW-0378">Hydrolase</keyword>
<dbReference type="PANTHER" id="PTHR43674:SF2">
    <property type="entry name" value="BETA-UREIDOPROPIONASE"/>
    <property type="match status" value="1"/>
</dbReference>
<dbReference type="FunFam" id="3.60.110.10:FF:000010">
    <property type="entry name" value="Carbon-nitrogen hydrolase"/>
    <property type="match status" value="1"/>
</dbReference>
<dbReference type="InterPro" id="IPR036526">
    <property type="entry name" value="C-N_Hydrolase_sf"/>
</dbReference>
<dbReference type="SUPFAM" id="SSF55909">
    <property type="entry name" value="Pentein"/>
    <property type="match status" value="1"/>
</dbReference>
<feature type="non-terminal residue" evidence="3">
    <location>
        <position position="477"/>
    </location>
</feature>